<dbReference type="RefSeq" id="WP_022381699.1">
    <property type="nucleotide sequence ID" value="NZ_AP019697.1"/>
</dbReference>
<keyword evidence="2" id="KW-0472">Membrane</keyword>
<feature type="transmembrane region" description="Helical" evidence="2">
    <location>
        <begin position="6"/>
        <end position="25"/>
    </location>
</feature>
<dbReference type="KEGG" id="dho:Dia5BBH33_02020"/>
<accession>A0A8E3ZJ97</accession>
<sequence length="230" mass="25519">MINKRLSLILLAIVVVIEVVTLIFMRGDYRSVMTTGAEYKVPAQIQFKGDFYNKNYLGITIPITEAPWEGSAPAHRGEEIYLKPVVDNDGLMTISGATDKEPGGNYIITRVESINDSGDVVRFAFPASRLYMSPEQLKKLSVVELSERVQVKDEKGKKVETRMKNEIYAQIKIKDGRVVISQALVNGSPVDQTFLTVGKRLSVKYASGPKEKDTYSVGGTKEEVDPAENI</sequence>
<protein>
    <submittedName>
        <fullName evidence="3">Uncharacterized protein</fullName>
    </submittedName>
</protein>
<dbReference type="Proteomes" id="UP000320585">
    <property type="component" value="Chromosome"/>
</dbReference>
<feature type="region of interest" description="Disordered" evidence="1">
    <location>
        <begin position="209"/>
        <end position="230"/>
    </location>
</feature>
<keyword evidence="4" id="KW-1185">Reference proteome</keyword>
<keyword evidence="2" id="KW-0812">Transmembrane</keyword>
<dbReference type="AlphaFoldDB" id="A0A8E3ZJ97"/>
<evidence type="ECO:0000313" key="3">
    <source>
        <dbReference type="EMBL" id="BBK24267.1"/>
    </source>
</evidence>
<reference evidence="4" key="1">
    <citation type="submission" date="2019-05" db="EMBL/GenBank/DDBJ databases">
        <title>Complete genome sequencing of Dialister sp. strain 5BBH33.</title>
        <authorList>
            <person name="Sakamoto M."/>
            <person name="Murakami T."/>
            <person name="Mori H."/>
        </authorList>
    </citation>
    <scope>NUCLEOTIDE SEQUENCE [LARGE SCALE GENOMIC DNA]</scope>
    <source>
        <strain evidence="4">5BBH33</strain>
    </source>
</reference>
<evidence type="ECO:0000256" key="1">
    <source>
        <dbReference type="SAM" id="MobiDB-lite"/>
    </source>
</evidence>
<evidence type="ECO:0000256" key="2">
    <source>
        <dbReference type="SAM" id="Phobius"/>
    </source>
</evidence>
<evidence type="ECO:0000313" key="4">
    <source>
        <dbReference type="Proteomes" id="UP000320585"/>
    </source>
</evidence>
<feature type="compositionally biased region" description="Basic and acidic residues" evidence="1">
    <location>
        <begin position="209"/>
        <end position="224"/>
    </location>
</feature>
<dbReference type="OrthoDB" id="1633783at2"/>
<organism evidence="3 4">
    <name type="scientific">Dialister hominis</name>
    <dbReference type="NCBI Taxonomy" id="2582419"/>
    <lineage>
        <taxon>Bacteria</taxon>
        <taxon>Bacillati</taxon>
        <taxon>Bacillota</taxon>
        <taxon>Negativicutes</taxon>
        <taxon>Veillonellales</taxon>
        <taxon>Veillonellaceae</taxon>
        <taxon>Dialister</taxon>
    </lineage>
</organism>
<proteinExistence type="predicted"/>
<keyword evidence="2" id="KW-1133">Transmembrane helix</keyword>
<name>A0A8E3ZJ97_9FIRM</name>
<dbReference type="GeneID" id="92715422"/>
<gene>
    <name evidence="3" type="ORF">Dia5BBH33_02020</name>
</gene>
<dbReference type="EMBL" id="AP019697">
    <property type="protein sequence ID" value="BBK24267.1"/>
    <property type="molecule type" value="Genomic_DNA"/>
</dbReference>